<dbReference type="PANTHER" id="PTHR39596:SF2">
    <property type="entry name" value="HET DOMAIN PROTEIN (AFU_ORTHOLOGUE AFUA_1G17550)-RELATED"/>
    <property type="match status" value="1"/>
</dbReference>
<sequence>MDHLLIPKYPAHSTPRVRYYCQQEYDRGDFLTYPRRMGWIDNGDTWLDLSASYDFDDASAFLQQWLFFGLLHEFFGDDIDFSVFIETDKSSNIQYVHTRELLPLARAFMEKEPSDKSLPRKNFRLENCLRKTCSIYEAVTEEQDEFLDPYFLLSLVATARFLTHVASLLYPDDFKQVSWTLPCMMLDKDRLVNARDVNGEMDVLGMEMLKAGWCPRQVAIAERCSFETYYYCSQLRLPSGRGPREELIHCKCTQLQCLALQIDEGTYRTKHVQSGCDCIWLSLETDALATILQEGRIPIVAFDTDAEQLILSSAEVSYNATTPYIALSHVWSDGLGNPHANALPLCQLHRIAALVQGPLSVPQPPTAAQSKIWFWMDTLCCPVKDRAARSLAIQRMRQTYQRASRVLVLAADLQAVAAADLPISDCVYLTGLSFWASRLWTLQEGALAKSVDVLFKDRTFTLDEAWGADLAASDPCGLSRVDSVDVDHMLCLIRGDQTTTTSTASGTQPATFTLCFASLALARRATSVKEDEALCLGSLLEADMRQITGVRKQDRMKVLWATLPCIPREVLFLRERPMEEVGFRWAPRTFLGILDAGNGVVLGTEGTAWVTPEGLRTEAWGIEVVGLPRRQEGISGVLRVQDGKTGQVYSVFKLGPVLRGEKGEVGVKRDFGVPEGEFGRVVLVLEGREVGRSGMYCVMVFIWKEEGEVLYARRGDPAFITTRDINVDDQWEGDESEGDEEEANNSEDISSCEMELEVTEVMGILSEKPQIWCID</sequence>
<evidence type="ECO:0000313" key="3">
    <source>
        <dbReference type="EMBL" id="KAL0572300.1"/>
    </source>
</evidence>
<dbReference type="Proteomes" id="UP001465976">
    <property type="component" value="Unassembled WGS sequence"/>
</dbReference>
<proteinExistence type="predicted"/>
<dbReference type="InterPro" id="IPR010730">
    <property type="entry name" value="HET"/>
</dbReference>
<dbReference type="EMBL" id="JBAHYK010000646">
    <property type="protein sequence ID" value="KAL0572300.1"/>
    <property type="molecule type" value="Genomic_DNA"/>
</dbReference>
<evidence type="ECO:0000313" key="4">
    <source>
        <dbReference type="Proteomes" id="UP001465976"/>
    </source>
</evidence>
<feature type="compositionally biased region" description="Acidic residues" evidence="1">
    <location>
        <begin position="730"/>
        <end position="745"/>
    </location>
</feature>
<keyword evidence="4" id="KW-1185">Reference proteome</keyword>
<evidence type="ECO:0000259" key="2">
    <source>
        <dbReference type="Pfam" id="PF06985"/>
    </source>
</evidence>
<accession>A0ABR3FAG5</accession>
<name>A0ABR3FAG5_9AGAR</name>
<dbReference type="PANTHER" id="PTHR39596">
    <property type="match status" value="1"/>
</dbReference>
<comment type="caution">
    <text evidence="3">The sequence shown here is derived from an EMBL/GenBank/DDBJ whole genome shotgun (WGS) entry which is preliminary data.</text>
</comment>
<protein>
    <recommendedName>
        <fullName evidence="2">Heterokaryon incompatibility domain-containing protein</fullName>
    </recommendedName>
</protein>
<feature type="domain" description="Heterokaryon incompatibility" evidence="2">
    <location>
        <begin position="324"/>
        <end position="414"/>
    </location>
</feature>
<reference evidence="3 4" key="1">
    <citation type="submission" date="2024-02" db="EMBL/GenBank/DDBJ databases">
        <title>A draft genome for the cacao thread blight pathogen Marasmius crinis-equi.</title>
        <authorList>
            <person name="Cohen S.P."/>
            <person name="Baruah I.K."/>
            <person name="Amoako-Attah I."/>
            <person name="Bukari Y."/>
            <person name="Meinhardt L.W."/>
            <person name="Bailey B.A."/>
        </authorList>
    </citation>
    <scope>NUCLEOTIDE SEQUENCE [LARGE SCALE GENOMIC DNA]</scope>
    <source>
        <strain evidence="3 4">GH-76</strain>
    </source>
</reference>
<feature type="region of interest" description="Disordered" evidence="1">
    <location>
        <begin position="730"/>
        <end position="750"/>
    </location>
</feature>
<gene>
    <name evidence="3" type="ORF">V5O48_009666</name>
</gene>
<evidence type="ECO:0000256" key="1">
    <source>
        <dbReference type="SAM" id="MobiDB-lite"/>
    </source>
</evidence>
<organism evidence="3 4">
    <name type="scientific">Marasmius crinis-equi</name>
    <dbReference type="NCBI Taxonomy" id="585013"/>
    <lineage>
        <taxon>Eukaryota</taxon>
        <taxon>Fungi</taxon>
        <taxon>Dikarya</taxon>
        <taxon>Basidiomycota</taxon>
        <taxon>Agaricomycotina</taxon>
        <taxon>Agaricomycetes</taxon>
        <taxon>Agaricomycetidae</taxon>
        <taxon>Agaricales</taxon>
        <taxon>Marasmiineae</taxon>
        <taxon>Marasmiaceae</taxon>
        <taxon>Marasmius</taxon>
    </lineage>
</organism>
<dbReference type="Pfam" id="PF06985">
    <property type="entry name" value="HET"/>
    <property type="match status" value="1"/>
</dbReference>